<organism evidence="1 2">
    <name type="scientific">Flavobacterium frigoris (strain PS1)</name>
    <dbReference type="NCBI Taxonomy" id="1086011"/>
    <lineage>
        <taxon>Bacteria</taxon>
        <taxon>Pseudomonadati</taxon>
        <taxon>Bacteroidota</taxon>
        <taxon>Flavobacteriia</taxon>
        <taxon>Flavobacteriales</taxon>
        <taxon>Flavobacteriaceae</taxon>
        <taxon>Flavobacterium</taxon>
    </lineage>
</organism>
<sequence length="62" mass="6790">MDNTKVRVSLVSVVQVLHKSPPVSEAPTNSKSLDVHPLEEVCATAVAKLKKHNIKNVINFVE</sequence>
<proteinExistence type="predicted"/>
<reference evidence="1 2" key="1">
    <citation type="journal article" date="2014" name="Acta Crystallogr. D">
        <title>Structure-based characterization and antifreeze properties of a hyperactive ice-binding protein from the Antarctic bacterium Flavobacterium frigoris PS1.</title>
        <authorList>
            <person name="Do H."/>
            <person name="Kim S.J."/>
            <person name="Kim H.J."/>
            <person name="Lee J.H."/>
        </authorList>
    </citation>
    <scope>NUCLEOTIDE SEQUENCE [LARGE SCALE GENOMIC DNA]</scope>
    <source>
        <strain evidence="1 2">PS1</strain>
    </source>
</reference>
<accession>H7FWG8</accession>
<gene>
    <name evidence="1" type="ORF">HJ01_03515</name>
</gene>
<keyword evidence="2" id="KW-1185">Reference proteome</keyword>
<dbReference type="EMBL" id="AHKF01000033">
    <property type="protein sequence ID" value="EIA07153.1"/>
    <property type="molecule type" value="Genomic_DNA"/>
</dbReference>
<dbReference type="AlphaFoldDB" id="H7FWG8"/>
<evidence type="ECO:0000313" key="2">
    <source>
        <dbReference type="Proteomes" id="UP000005566"/>
    </source>
</evidence>
<protein>
    <submittedName>
        <fullName evidence="1">Uncharacterized protein</fullName>
    </submittedName>
</protein>
<dbReference type="Proteomes" id="UP000005566">
    <property type="component" value="Unassembled WGS sequence"/>
</dbReference>
<evidence type="ECO:0000313" key="1">
    <source>
        <dbReference type="EMBL" id="EIA07153.1"/>
    </source>
</evidence>
<comment type="caution">
    <text evidence="1">The sequence shown here is derived from an EMBL/GenBank/DDBJ whole genome shotgun (WGS) entry which is preliminary data.</text>
</comment>
<name>H7FWG8_FLAFP</name>